<dbReference type="RefSeq" id="WP_075762580.1">
    <property type="nucleotide sequence ID" value="NZ_MJIL01000048.1"/>
</dbReference>
<comment type="caution">
    <text evidence="2">The sequence shown here is derived from an EMBL/GenBank/DDBJ whole genome shotgun (WGS) entry which is preliminary data.</text>
</comment>
<feature type="region of interest" description="Disordered" evidence="1">
    <location>
        <begin position="22"/>
        <end position="70"/>
    </location>
</feature>
<organism evidence="2 3">
    <name type="scientific">Photobacterium proteolyticum</name>
    <dbReference type="NCBI Taxonomy" id="1903952"/>
    <lineage>
        <taxon>Bacteria</taxon>
        <taxon>Pseudomonadati</taxon>
        <taxon>Pseudomonadota</taxon>
        <taxon>Gammaproteobacteria</taxon>
        <taxon>Vibrionales</taxon>
        <taxon>Vibrionaceae</taxon>
        <taxon>Photobacterium</taxon>
    </lineage>
</organism>
<accession>A0A1Q9GXP2</accession>
<name>A0A1Q9GXP2_9GAMM</name>
<evidence type="ECO:0000313" key="2">
    <source>
        <dbReference type="EMBL" id="OLQ79963.1"/>
    </source>
</evidence>
<dbReference type="AlphaFoldDB" id="A0A1Q9GXP2"/>
<proteinExistence type="predicted"/>
<sequence>MMKLKYAPLLVGSLLLAACSEPEKTDEATQPDTEVQAPVTEGDAPEAETAGSVEPEQEAEPDSEPGKVPLATDIWQSPTELTFEDTTVSLSSDLWLNSMPLIGDDGTKPSNRLHASVKLQTSEMKTLPKGIDIFQVLLESEGKQWLVKDNLEIRAEGELTLEVVLREGPEWAPGSRVDIAVIFLLGGAEHIIVQHDVELGEAF</sequence>
<evidence type="ECO:0008006" key="4">
    <source>
        <dbReference type="Google" id="ProtNLM"/>
    </source>
</evidence>
<protein>
    <recommendedName>
        <fullName evidence="4">Lipoprotein</fullName>
    </recommendedName>
</protein>
<evidence type="ECO:0000313" key="3">
    <source>
        <dbReference type="Proteomes" id="UP000186905"/>
    </source>
</evidence>
<reference evidence="2 3" key="1">
    <citation type="submission" date="2016-09" db="EMBL/GenBank/DDBJ databases">
        <title>Photobacterium proteolyticum sp. nov. a protease producing bacterium isolated from ocean sediments of Laizhou Bay.</title>
        <authorList>
            <person name="Li Y."/>
        </authorList>
    </citation>
    <scope>NUCLEOTIDE SEQUENCE [LARGE SCALE GENOMIC DNA]</scope>
    <source>
        <strain evidence="2 3">13-12</strain>
    </source>
</reference>
<dbReference type="EMBL" id="MJIL01000048">
    <property type="protein sequence ID" value="OLQ79963.1"/>
    <property type="molecule type" value="Genomic_DNA"/>
</dbReference>
<dbReference type="PROSITE" id="PS51257">
    <property type="entry name" value="PROKAR_LIPOPROTEIN"/>
    <property type="match status" value="1"/>
</dbReference>
<gene>
    <name evidence="2" type="ORF">BIT28_01550</name>
</gene>
<dbReference type="Proteomes" id="UP000186905">
    <property type="component" value="Unassembled WGS sequence"/>
</dbReference>
<dbReference type="OrthoDB" id="5814891at2"/>
<keyword evidence="3" id="KW-1185">Reference proteome</keyword>
<dbReference type="STRING" id="1903952.BIT28_01550"/>
<evidence type="ECO:0000256" key="1">
    <source>
        <dbReference type="SAM" id="MobiDB-lite"/>
    </source>
</evidence>